<keyword evidence="11" id="KW-1185">Reference proteome</keyword>
<proteinExistence type="inferred from homology"/>
<comment type="similarity">
    <text evidence="2 5">Belongs to the RecX family.</text>
</comment>
<evidence type="ECO:0000256" key="5">
    <source>
        <dbReference type="HAMAP-Rule" id="MF_01114"/>
    </source>
</evidence>
<dbReference type="InterPro" id="IPR053926">
    <property type="entry name" value="RecX_HTH_1st"/>
</dbReference>
<evidence type="ECO:0000256" key="4">
    <source>
        <dbReference type="ARBA" id="ARBA00022490"/>
    </source>
</evidence>
<evidence type="ECO:0000313" key="11">
    <source>
        <dbReference type="Proteomes" id="UP001500621"/>
    </source>
</evidence>
<feature type="compositionally biased region" description="Basic and acidic residues" evidence="6">
    <location>
        <begin position="33"/>
        <end position="45"/>
    </location>
</feature>
<sequence>MTSEPHGPTDEQRPPPAWAGDVAVGVEAWTRGAQRDEEQPGQRREQRGRRQGRGRAGRGRSEGRRRTGPRPPDPVAELPEADQEEFARKILLDQLTGQARSRQQLAEKLRAKNVPEPVATRLLDRFEEVGLIDDEAFARMWVSHRGAGAHRGLATRALAAELRRKGVEDQVVKDALEDVDPEEERETARRLVRGKLRSVARVDDTTATRRLVGMLARKGYGSGVAFAVVREELAAAGRDEPDPDPDL</sequence>
<evidence type="ECO:0000256" key="1">
    <source>
        <dbReference type="ARBA" id="ARBA00004496"/>
    </source>
</evidence>
<dbReference type="InterPro" id="IPR036388">
    <property type="entry name" value="WH-like_DNA-bd_sf"/>
</dbReference>
<keyword evidence="4 5" id="KW-0963">Cytoplasm</keyword>
<dbReference type="EMBL" id="BAABIM010000005">
    <property type="protein sequence ID" value="GAA4699054.1"/>
    <property type="molecule type" value="Genomic_DNA"/>
</dbReference>
<dbReference type="RefSeq" id="WP_345272097.1">
    <property type="nucleotide sequence ID" value="NZ_BAABIM010000005.1"/>
</dbReference>
<feature type="domain" description="RecX second three-helical" evidence="7">
    <location>
        <begin position="133"/>
        <end position="176"/>
    </location>
</feature>
<feature type="domain" description="RecX third three-helical" evidence="8">
    <location>
        <begin position="183"/>
        <end position="229"/>
    </location>
</feature>
<dbReference type="InterPro" id="IPR003783">
    <property type="entry name" value="Regulatory_RecX"/>
</dbReference>
<evidence type="ECO:0000313" key="10">
    <source>
        <dbReference type="EMBL" id="GAA4699054.1"/>
    </source>
</evidence>
<dbReference type="PANTHER" id="PTHR33602">
    <property type="entry name" value="REGULATORY PROTEIN RECX FAMILY PROTEIN"/>
    <property type="match status" value="1"/>
</dbReference>
<evidence type="ECO:0000256" key="2">
    <source>
        <dbReference type="ARBA" id="ARBA00009695"/>
    </source>
</evidence>
<gene>
    <name evidence="5" type="primary">recX</name>
    <name evidence="10" type="ORF">GCM10023226_42190</name>
</gene>
<comment type="caution">
    <text evidence="10">The sequence shown here is derived from an EMBL/GenBank/DDBJ whole genome shotgun (WGS) entry which is preliminary data.</text>
</comment>
<dbReference type="Pfam" id="PF21981">
    <property type="entry name" value="RecX_HTH3"/>
    <property type="match status" value="1"/>
</dbReference>
<organism evidence="10 11">
    <name type="scientific">Nocardioides nanhaiensis</name>
    <dbReference type="NCBI Taxonomy" id="1476871"/>
    <lineage>
        <taxon>Bacteria</taxon>
        <taxon>Bacillati</taxon>
        <taxon>Actinomycetota</taxon>
        <taxon>Actinomycetes</taxon>
        <taxon>Propionibacteriales</taxon>
        <taxon>Nocardioidaceae</taxon>
        <taxon>Nocardioides</taxon>
    </lineage>
</organism>
<dbReference type="PANTHER" id="PTHR33602:SF1">
    <property type="entry name" value="REGULATORY PROTEIN RECX FAMILY PROTEIN"/>
    <property type="match status" value="1"/>
</dbReference>
<dbReference type="Proteomes" id="UP001500621">
    <property type="component" value="Unassembled WGS sequence"/>
</dbReference>
<evidence type="ECO:0000259" key="7">
    <source>
        <dbReference type="Pfam" id="PF02631"/>
    </source>
</evidence>
<evidence type="ECO:0000259" key="8">
    <source>
        <dbReference type="Pfam" id="PF21981"/>
    </source>
</evidence>
<feature type="region of interest" description="Disordered" evidence="6">
    <location>
        <begin position="1"/>
        <end position="82"/>
    </location>
</feature>
<dbReference type="InterPro" id="IPR053925">
    <property type="entry name" value="RecX_HTH_3rd"/>
</dbReference>
<comment type="function">
    <text evidence="5">Modulates RecA activity.</text>
</comment>
<dbReference type="Gene3D" id="1.10.10.10">
    <property type="entry name" value="Winged helix-like DNA-binding domain superfamily/Winged helix DNA-binding domain"/>
    <property type="match status" value="1"/>
</dbReference>
<feature type="compositionally biased region" description="Basic residues" evidence="6">
    <location>
        <begin position="46"/>
        <end position="58"/>
    </location>
</feature>
<evidence type="ECO:0000259" key="9">
    <source>
        <dbReference type="Pfam" id="PF21982"/>
    </source>
</evidence>
<dbReference type="InterPro" id="IPR053924">
    <property type="entry name" value="RecX_HTH_2nd"/>
</dbReference>
<accession>A0ABP8X363</accession>
<dbReference type="Pfam" id="PF02631">
    <property type="entry name" value="RecX_HTH2"/>
    <property type="match status" value="1"/>
</dbReference>
<name>A0ABP8X363_9ACTN</name>
<dbReference type="HAMAP" id="MF_01114">
    <property type="entry name" value="RecX"/>
    <property type="match status" value="1"/>
</dbReference>
<dbReference type="Pfam" id="PF21982">
    <property type="entry name" value="RecX_HTH1"/>
    <property type="match status" value="1"/>
</dbReference>
<evidence type="ECO:0000256" key="3">
    <source>
        <dbReference type="ARBA" id="ARBA00018111"/>
    </source>
</evidence>
<feature type="domain" description="RecX first three-helical" evidence="9">
    <location>
        <begin position="87"/>
        <end position="125"/>
    </location>
</feature>
<reference evidence="11" key="1">
    <citation type="journal article" date="2019" name="Int. J. Syst. Evol. Microbiol.">
        <title>The Global Catalogue of Microorganisms (GCM) 10K type strain sequencing project: providing services to taxonomists for standard genome sequencing and annotation.</title>
        <authorList>
            <consortium name="The Broad Institute Genomics Platform"/>
            <consortium name="The Broad Institute Genome Sequencing Center for Infectious Disease"/>
            <person name="Wu L."/>
            <person name="Ma J."/>
        </authorList>
    </citation>
    <scope>NUCLEOTIDE SEQUENCE [LARGE SCALE GENOMIC DNA]</scope>
    <source>
        <strain evidence="11">JCM 18127</strain>
    </source>
</reference>
<evidence type="ECO:0000256" key="6">
    <source>
        <dbReference type="SAM" id="MobiDB-lite"/>
    </source>
</evidence>
<protein>
    <recommendedName>
        <fullName evidence="3 5">Regulatory protein RecX</fullName>
    </recommendedName>
</protein>
<comment type="subcellular location">
    <subcellularLocation>
        <location evidence="1 5">Cytoplasm</location>
    </subcellularLocation>
</comment>